<proteinExistence type="predicted"/>
<evidence type="ECO:0008006" key="7">
    <source>
        <dbReference type="Google" id="ProtNLM"/>
    </source>
</evidence>
<comment type="subcellular location">
    <subcellularLocation>
        <location evidence="1">Cell projection</location>
        <location evidence="1">Cilium</location>
    </subcellularLocation>
</comment>
<feature type="coiled-coil region" evidence="4">
    <location>
        <begin position="338"/>
        <end position="394"/>
    </location>
</feature>
<dbReference type="PANTHER" id="PTHR31183">
    <property type="entry name" value="TRICHOPLEIN KERATIN FILAMENT-BINDING PROTEIN FAMILY MEMBER"/>
    <property type="match status" value="1"/>
</dbReference>
<evidence type="ECO:0000256" key="3">
    <source>
        <dbReference type="ARBA" id="ARBA00023273"/>
    </source>
</evidence>
<reference evidence="5" key="1">
    <citation type="submission" date="2019-11" db="EMBL/GenBank/DDBJ databases">
        <title>The nuclear and mitochondrial genomes of Frieseomelitta varia - a highly eusocial stingless bee (Meliponini) with a permanently sterile worker caste.</title>
        <authorList>
            <person name="Freitas F.C.P."/>
            <person name="Lourenco A.P."/>
            <person name="Nunes F.M.F."/>
            <person name="Paschoal A.R."/>
            <person name="Abreu F.C.P."/>
            <person name="Barbin F.O."/>
            <person name="Bataglia L."/>
            <person name="Cardoso-Junior C.A.M."/>
            <person name="Cervoni M.S."/>
            <person name="Silva S.R."/>
            <person name="Dalarmi F."/>
            <person name="Del Lama M.A."/>
            <person name="Depintor T.S."/>
            <person name="Ferreira K.M."/>
            <person name="Goria P.S."/>
            <person name="Jaskot M.C."/>
            <person name="Lago D.C."/>
            <person name="Luna-Lucena D."/>
            <person name="Moda L.M."/>
            <person name="Nascimento L."/>
            <person name="Pedrino M."/>
            <person name="Rabico F.O."/>
            <person name="Sanches F.C."/>
            <person name="Santos D.E."/>
            <person name="Santos C.G."/>
            <person name="Vieira J."/>
            <person name="Lopes T.F."/>
            <person name="Barchuk A.R."/>
            <person name="Hartfelder K."/>
            <person name="Simoes Z.L.P."/>
            <person name="Bitondi M.M.G."/>
            <person name="Pinheiro D.G."/>
        </authorList>
    </citation>
    <scope>NUCLEOTIDE SEQUENCE</scope>
    <source>
        <strain evidence="5">USP_RPSP 00005682</strain>
        <tissue evidence="5">Whole individual</tissue>
    </source>
</reference>
<evidence type="ECO:0000256" key="1">
    <source>
        <dbReference type="ARBA" id="ARBA00004138"/>
    </source>
</evidence>
<accession>A0A833R8C7</accession>
<feature type="coiled-coil region" evidence="4">
    <location>
        <begin position="487"/>
        <end position="573"/>
    </location>
</feature>
<evidence type="ECO:0000313" key="5">
    <source>
        <dbReference type="EMBL" id="KAF3423814.1"/>
    </source>
</evidence>
<dbReference type="EMBL" id="WNWW01000533">
    <property type="protein sequence ID" value="KAF3423814.1"/>
    <property type="molecule type" value="Genomic_DNA"/>
</dbReference>
<sequence length="627" mass="74113">MRGVCVPARTPHYQKFNAQILTLGVLTGFSLWPHAWGNHLVDHGIPYASLVVVVTGKHRFAFTRRRLAMLKRSDVALTFRTRVEMSFFKVEEVQCGPLKPRKYPPAAVGSPNAFWGYRLRERSGCKTTKIPQSYEEHQRQRQKEYEHLTKLFEFENQTNSKIKRKSVRQRVQQGLASFEESVNARREKLRDLLLKEEMGLIHEVIHQAQHGDDARMDDMRQRIEEIQREEEEKRLAVVAAKRVQQRVAQSQEIRERISKKSVVDAKLVNLAQMADNEAKRQADIELDNLWHQLMLKEVEAKKQRDVEEAKRRCLTEQSNLTILANQVAGKLALEEQKKQIHVEDREHMQRLLEKLRQEDLENVERERRKREELKKDLQEQILMAKRKLAEQARHEAEMDRLRGTIAAEELAKERSDIIESSAALRKELLAYIEYLEDLRKEEARRNAEVDKIIEKSLHDAASKRNQVVQKFKAARRKILDDVLRGREQQLRMKNENEKREMEARRLEKETLEKQIESEAKLTAYAKKEKKEKMLCYRKDLEEQWKLAEDAKRREAEEEKKMYLEELKRQEECEKLTEELLEASEIVVPHPFKILLRECAARYAAEKEGQCYCPPPLDEEKQCTREFE</sequence>
<protein>
    <recommendedName>
        <fullName evidence="7">Trichohyalin-plectin-homology domain-containing protein</fullName>
    </recommendedName>
</protein>
<keyword evidence="2" id="KW-0969">Cilium</keyword>
<evidence type="ECO:0000313" key="6">
    <source>
        <dbReference type="Proteomes" id="UP000655588"/>
    </source>
</evidence>
<dbReference type="AlphaFoldDB" id="A0A833R8C7"/>
<keyword evidence="6" id="KW-1185">Reference proteome</keyword>
<dbReference type="PANTHER" id="PTHR31183:SF1">
    <property type="entry name" value="CILIA- AND FLAGELLA-ASSOCIATED PROTEIN 53"/>
    <property type="match status" value="1"/>
</dbReference>
<keyword evidence="3" id="KW-0966">Cell projection</keyword>
<dbReference type="Proteomes" id="UP000655588">
    <property type="component" value="Unassembled WGS sequence"/>
</dbReference>
<evidence type="ECO:0000256" key="2">
    <source>
        <dbReference type="ARBA" id="ARBA00023069"/>
    </source>
</evidence>
<dbReference type="GO" id="GO:0005929">
    <property type="term" value="C:cilium"/>
    <property type="evidence" value="ECO:0007669"/>
    <property type="project" value="UniProtKB-SubCell"/>
</dbReference>
<keyword evidence="4" id="KW-0175">Coiled coil</keyword>
<name>A0A833R8C7_9HYME</name>
<organism evidence="5 6">
    <name type="scientific">Frieseomelitta varia</name>
    <dbReference type="NCBI Taxonomy" id="561572"/>
    <lineage>
        <taxon>Eukaryota</taxon>
        <taxon>Metazoa</taxon>
        <taxon>Ecdysozoa</taxon>
        <taxon>Arthropoda</taxon>
        <taxon>Hexapoda</taxon>
        <taxon>Insecta</taxon>
        <taxon>Pterygota</taxon>
        <taxon>Neoptera</taxon>
        <taxon>Endopterygota</taxon>
        <taxon>Hymenoptera</taxon>
        <taxon>Apocrita</taxon>
        <taxon>Aculeata</taxon>
        <taxon>Apoidea</taxon>
        <taxon>Anthophila</taxon>
        <taxon>Apidae</taxon>
        <taxon>Frieseomelitta</taxon>
    </lineage>
</organism>
<gene>
    <name evidence="5" type="ORF">E2986_00520</name>
</gene>
<dbReference type="InterPro" id="IPR043596">
    <property type="entry name" value="CFAP53/TCHP"/>
</dbReference>
<evidence type="ECO:0000256" key="4">
    <source>
        <dbReference type="SAM" id="Coils"/>
    </source>
</evidence>
<comment type="caution">
    <text evidence="5">The sequence shown here is derived from an EMBL/GenBank/DDBJ whole genome shotgun (WGS) entry which is preliminary data.</text>
</comment>